<name>A0A5B7DVM9_PORTR</name>
<comment type="caution">
    <text evidence="1">The sequence shown here is derived from an EMBL/GenBank/DDBJ whole genome shotgun (WGS) entry which is preliminary data.</text>
</comment>
<evidence type="ECO:0000313" key="2">
    <source>
        <dbReference type="Proteomes" id="UP000324222"/>
    </source>
</evidence>
<dbReference type="EMBL" id="VSRR010001423">
    <property type="protein sequence ID" value="MPC25157.1"/>
    <property type="molecule type" value="Genomic_DNA"/>
</dbReference>
<proteinExistence type="predicted"/>
<reference evidence="1 2" key="1">
    <citation type="submission" date="2019-05" db="EMBL/GenBank/DDBJ databases">
        <title>Another draft genome of Portunus trituberculatus and its Hox gene families provides insights of decapod evolution.</title>
        <authorList>
            <person name="Jeong J.-H."/>
            <person name="Song I."/>
            <person name="Kim S."/>
            <person name="Choi T."/>
            <person name="Kim D."/>
            <person name="Ryu S."/>
            <person name="Kim W."/>
        </authorList>
    </citation>
    <scope>NUCLEOTIDE SEQUENCE [LARGE SCALE GENOMIC DNA]</scope>
    <source>
        <tissue evidence="1">Muscle</tissue>
    </source>
</reference>
<gene>
    <name evidence="1" type="ORF">E2C01_018259</name>
</gene>
<accession>A0A5B7DVM9</accession>
<organism evidence="1 2">
    <name type="scientific">Portunus trituberculatus</name>
    <name type="common">Swimming crab</name>
    <name type="synonym">Neptunus trituberculatus</name>
    <dbReference type="NCBI Taxonomy" id="210409"/>
    <lineage>
        <taxon>Eukaryota</taxon>
        <taxon>Metazoa</taxon>
        <taxon>Ecdysozoa</taxon>
        <taxon>Arthropoda</taxon>
        <taxon>Crustacea</taxon>
        <taxon>Multicrustacea</taxon>
        <taxon>Malacostraca</taxon>
        <taxon>Eumalacostraca</taxon>
        <taxon>Eucarida</taxon>
        <taxon>Decapoda</taxon>
        <taxon>Pleocyemata</taxon>
        <taxon>Brachyura</taxon>
        <taxon>Eubrachyura</taxon>
        <taxon>Portunoidea</taxon>
        <taxon>Portunidae</taxon>
        <taxon>Portuninae</taxon>
        <taxon>Portunus</taxon>
    </lineage>
</organism>
<sequence length="87" mass="10113">MNKTGEKIVTNKHALSRRASCPILYDSPAWFPCFTATQLRRPGKATKNTLCATYTRRRPYRPASQHPRSPLQFAAMYYRLSFYRGQI</sequence>
<keyword evidence="2" id="KW-1185">Reference proteome</keyword>
<evidence type="ECO:0000313" key="1">
    <source>
        <dbReference type="EMBL" id="MPC25157.1"/>
    </source>
</evidence>
<dbReference type="AlphaFoldDB" id="A0A5B7DVM9"/>
<protein>
    <submittedName>
        <fullName evidence="1">Uncharacterized protein</fullName>
    </submittedName>
</protein>
<dbReference type="Proteomes" id="UP000324222">
    <property type="component" value="Unassembled WGS sequence"/>
</dbReference>